<organism evidence="8 9">
    <name type="scientific">Clostridium celatum DSM 1785</name>
    <dbReference type="NCBI Taxonomy" id="545697"/>
    <lineage>
        <taxon>Bacteria</taxon>
        <taxon>Bacillati</taxon>
        <taxon>Bacillota</taxon>
        <taxon>Clostridia</taxon>
        <taxon>Eubacteriales</taxon>
        <taxon>Clostridiaceae</taxon>
        <taxon>Clostridium</taxon>
    </lineage>
</organism>
<dbReference type="InterPro" id="IPR015797">
    <property type="entry name" value="NUDIX_hydrolase-like_dom_sf"/>
</dbReference>
<dbReference type="Pfam" id="PF00293">
    <property type="entry name" value="NUDIX"/>
    <property type="match status" value="1"/>
</dbReference>
<keyword evidence="4 8" id="KW-0378">Hydrolase</keyword>
<keyword evidence="5" id="KW-0460">Magnesium</keyword>
<dbReference type="InterPro" id="IPR020084">
    <property type="entry name" value="NUDIX_hydrolase_CS"/>
</dbReference>
<proteinExistence type="predicted"/>
<dbReference type="AlphaFoldDB" id="L1QEV7"/>
<sequence>MIDNINSIFKNYTSYINGWENYKRASVTIPLVQKDNNIFILFEVRSKTLRYQPNEICFPGGKIENDETPIVTAIRETSEELGINESNINVISSLDIFISPFNILIHPFLIELNNIASINTNAEEVEKIFLVPLDYLLKTEPLAFTNSINMIPHNDFPYDLIPNKKQYKFNTGSYEVLFYNYDGYVIWGLTARILYNFISVLKAKNYQIP</sequence>
<dbReference type="EMBL" id="AMEZ01000059">
    <property type="protein sequence ID" value="EKY26122.1"/>
    <property type="molecule type" value="Genomic_DNA"/>
</dbReference>
<evidence type="ECO:0000256" key="1">
    <source>
        <dbReference type="ARBA" id="ARBA00001936"/>
    </source>
</evidence>
<reference evidence="8 9" key="1">
    <citation type="submission" date="2012-05" db="EMBL/GenBank/DDBJ databases">
        <authorList>
            <person name="Weinstock G."/>
            <person name="Sodergren E."/>
            <person name="Lobos E.A."/>
            <person name="Fulton L."/>
            <person name="Fulton R."/>
            <person name="Courtney L."/>
            <person name="Fronick C."/>
            <person name="O'Laughlin M."/>
            <person name="Godfrey J."/>
            <person name="Wilson R.M."/>
            <person name="Miner T."/>
            <person name="Farmer C."/>
            <person name="Delehaunty K."/>
            <person name="Cordes M."/>
            <person name="Minx P."/>
            <person name="Tomlinson C."/>
            <person name="Chen J."/>
            <person name="Wollam A."/>
            <person name="Pepin K.H."/>
            <person name="Bhonagiri V."/>
            <person name="Zhang X."/>
            <person name="Suruliraj S."/>
            <person name="Warren W."/>
            <person name="Mitreva M."/>
            <person name="Mardis E.R."/>
            <person name="Wilson R.K."/>
        </authorList>
    </citation>
    <scope>NUCLEOTIDE SEQUENCE [LARGE SCALE GENOMIC DNA]</scope>
    <source>
        <strain evidence="8 9">DSM 1785</strain>
    </source>
</reference>
<dbReference type="PANTHER" id="PTHR12992">
    <property type="entry name" value="NUDIX HYDROLASE"/>
    <property type="match status" value="1"/>
</dbReference>
<dbReference type="PANTHER" id="PTHR12992:SF11">
    <property type="entry name" value="MITOCHONDRIAL COENZYME A DIPHOSPHATASE NUDT8"/>
    <property type="match status" value="1"/>
</dbReference>
<dbReference type="PROSITE" id="PS00893">
    <property type="entry name" value="NUDIX_BOX"/>
    <property type="match status" value="1"/>
</dbReference>
<keyword evidence="9" id="KW-1185">Reference proteome</keyword>
<dbReference type="Proteomes" id="UP000010420">
    <property type="component" value="Unassembled WGS sequence"/>
</dbReference>
<dbReference type="eggNOG" id="COG0494">
    <property type="taxonomic scope" value="Bacteria"/>
</dbReference>
<evidence type="ECO:0000256" key="2">
    <source>
        <dbReference type="ARBA" id="ARBA00001946"/>
    </source>
</evidence>
<evidence type="ECO:0000313" key="8">
    <source>
        <dbReference type="EMBL" id="EKY26122.1"/>
    </source>
</evidence>
<dbReference type="PROSITE" id="PS51462">
    <property type="entry name" value="NUDIX"/>
    <property type="match status" value="1"/>
</dbReference>
<dbReference type="GO" id="GO:0046872">
    <property type="term" value="F:metal ion binding"/>
    <property type="evidence" value="ECO:0007669"/>
    <property type="project" value="UniProtKB-KW"/>
</dbReference>
<dbReference type="SUPFAM" id="SSF55811">
    <property type="entry name" value="Nudix"/>
    <property type="match status" value="1"/>
</dbReference>
<dbReference type="HOGENOM" id="CLU_040940_5_2_9"/>
<dbReference type="PATRIC" id="fig|545697.3.peg.2124"/>
<keyword evidence="6" id="KW-0464">Manganese</keyword>
<dbReference type="InterPro" id="IPR045121">
    <property type="entry name" value="CoAse"/>
</dbReference>
<dbReference type="STRING" id="545697.HMPREF0216_02161"/>
<evidence type="ECO:0000256" key="4">
    <source>
        <dbReference type="ARBA" id="ARBA00022801"/>
    </source>
</evidence>
<comment type="caution">
    <text evidence="8">The sequence shown here is derived from an EMBL/GenBank/DDBJ whole genome shotgun (WGS) entry which is preliminary data.</text>
</comment>
<feature type="domain" description="Nudix hydrolase" evidence="7">
    <location>
        <begin position="22"/>
        <end position="154"/>
    </location>
</feature>
<evidence type="ECO:0000256" key="6">
    <source>
        <dbReference type="ARBA" id="ARBA00023211"/>
    </source>
</evidence>
<dbReference type="CDD" id="cd03426">
    <property type="entry name" value="NUDIX_CoAse_Nudt7"/>
    <property type="match status" value="1"/>
</dbReference>
<dbReference type="GO" id="GO:0010945">
    <property type="term" value="F:coenzyme A diphosphatase activity"/>
    <property type="evidence" value="ECO:0007669"/>
    <property type="project" value="InterPro"/>
</dbReference>
<evidence type="ECO:0000256" key="3">
    <source>
        <dbReference type="ARBA" id="ARBA00022723"/>
    </source>
</evidence>
<evidence type="ECO:0000256" key="5">
    <source>
        <dbReference type="ARBA" id="ARBA00022842"/>
    </source>
</evidence>
<evidence type="ECO:0000259" key="7">
    <source>
        <dbReference type="PROSITE" id="PS51462"/>
    </source>
</evidence>
<comment type="cofactor">
    <cofactor evidence="1">
        <name>Mn(2+)</name>
        <dbReference type="ChEBI" id="CHEBI:29035"/>
    </cofactor>
</comment>
<dbReference type="RefSeq" id="WP_005213915.1">
    <property type="nucleotide sequence ID" value="NZ_KB291650.1"/>
</dbReference>
<dbReference type="Gene3D" id="3.90.79.10">
    <property type="entry name" value="Nucleoside Triphosphate Pyrophosphohydrolase"/>
    <property type="match status" value="1"/>
</dbReference>
<dbReference type="InterPro" id="IPR000086">
    <property type="entry name" value="NUDIX_hydrolase_dom"/>
</dbReference>
<gene>
    <name evidence="8" type="ORF">HMPREF0216_02161</name>
</gene>
<name>L1QEV7_9CLOT</name>
<protein>
    <submittedName>
        <fullName evidence="8">Hydrolase, NUDIX family</fullName>
    </submittedName>
</protein>
<comment type="cofactor">
    <cofactor evidence="2">
        <name>Mg(2+)</name>
        <dbReference type="ChEBI" id="CHEBI:18420"/>
    </cofactor>
</comment>
<accession>L1QEV7</accession>
<dbReference type="OrthoDB" id="9802805at2"/>
<keyword evidence="3" id="KW-0479">Metal-binding</keyword>
<evidence type="ECO:0000313" key="9">
    <source>
        <dbReference type="Proteomes" id="UP000010420"/>
    </source>
</evidence>